<evidence type="ECO:0000313" key="1">
    <source>
        <dbReference type="EMBL" id="OMO62977.1"/>
    </source>
</evidence>
<comment type="caution">
    <text evidence="1">The sequence shown here is derived from an EMBL/GenBank/DDBJ whole genome shotgun (WGS) entry which is preliminary data.</text>
</comment>
<dbReference type="EMBL" id="AWWV01013072">
    <property type="protein sequence ID" value="OMO62977.1"/>
    <property type="molecule type" value="Genomic_DNA"/>
</dbReference>
<dbReference type="AlphaFoldDB" id="A0A1R3GY53"/>
<gene>
    <name evidence="1" type="ORF">CCACVL1_22556</name>
</gene>
<reference evidence="1 2" key="1">
    <citation type="submission" date="2013-09" db="EMBL/GenBank/DDBJ databases">
        <title>Corchorus capsularis genome sequencing.</title>
        <authorList>
            <person name="Alam M."/>
            <person name="Haque M.S."/>
            <person name="Islam M.S."/>
            <person name="Emdad E.M."/>
            <person name="Islam M.M."/>
            <person name="Ahmed B."/>
            <person name="Halim A."/>
            <person name="Hossen Q.M.M."/>
            <person name="Hossain M.Z."/>
            <person name="Ahmed R."/>
            <person name="Khan M.M."/>
            <person name="Islam R."/>
            <person name="Rashid M.M."/>
            <person name="Khan S.A."/>
            <person name="Rahman M.S."/>
            <person name="Alam M."/>
        </authorList>
    </citation>
    <scope>NUCLEOTIDE SEQUENCE [LARGE SCALE GENOMIC DNA]</scope>
    <source>
        <strain evidence="2">cv. CVL-1</strain>
        <tissue evidence="1">Whole seedling</tissue>
    </source>
</reference>
<name>A0A1R3GY53_COCAP</name>
<proteinExistence type="predicted"/>
<dbReference type="Gramene" id="OMO62977">
    <property type="protein sequence ID" value="OMO62977"/>
    <property type="gene ID" value="CCACVL1_22556"/>
</dbReference>
<accession>A0A1R3GY53</accession>
<organism evidence="1 2">
    <name type="scientific">Corchorus capsularis</name>
    <name type="common">Jute</name>
    <dbReference type="NCBI Taxonomy" id="210143"/>
    <lineage>
        <taxon>Eukaryota</taxon>
        <taxon>Viridiplantae</taxon>
        <taxon>Streptophyta</taxon>
        <taxon>Embryophyta</taxon>
        <taxon>Tracheophyta</taxon>
        <taxon>Spermatophyta</taxon>
        <taxon>Magnoliopsida</taxon>
        <taxon>eudicotyledons</taxon>
        <taxon>Gunneridae</taxon>
        <taxon>Pentapetalae</taxon>
        <taxon>rosids</taxon>
        <taxon>malvids</taxon>
        <taxon>Malvales</taxon>
        <taxon>Malvaceae</taxon>
        <taxon>Grewioideae</taxon>
        <taxon>Apeibeae</taxon>
        <taxon>Corchorus</taxon>
    </lineage>
</organism>
<evidence type="ECO:0000313" key="2">
    <source>
        <dbReference type="Proteomes" id="UP000188268"/>
    </source>
</evidence>
<protein>
    <submittedName>
        <fullName evidence="1">Uncharacterized protein</fullName>
    </submittedName>
</protein>
<sequence>MKKNVKKPYIPRVPEWTWLDSSGPSGRATAYASTTP</sequence>
<keyword evidence="2" id="KW-1185">Reference proteome</keyword>
<dbReference type="Proteomes" id="UP000188268">
    <property type="component" value="Unassembled WGS sequence"/>
</dbReference>